<dbReference type="CDD" id="cd08948">
    <property type="entry name" value="5beta-POR_like_SDR_a"/>
    <property type="match status" value="1"/>
</dbReference>
<comment type="caution">
    <text evidence="3">The sequence shown here is derived from an EMBL/GenBank/DDBJ whole genome shotgun (WGS) entry which is preliminary data.</text>
</comment>
<dbReference type="EMBL" id="CAWUPB010000027">
    <property type="protein sequence ID" value="CAK7322604.1"/>
    <property type="molecule type" value="Genomic_DNA"/>
</dbReference>
<feature type="domain" description="PRISE-like Rossmann-fold" evidence="2">
    <location>
        <begin position="3"/>
        <end position="367"/>
    </location>
</feature>
<dbReference type="GO" id="GO:0016627">
    <property type="term" value="F:oxidoreductase activity, acting on the CH-CH group of donors"/>
    <property type="evidence" value="ECO:0007669"/>
    <property type="project" value="UniProtKB-ARBA"/>
</dbReference>
<keyword evidence="1" id="KW-0732">Signal</keyword>
<dbReference type="InterPro" id="IPR055222">
    <property type="entry name" value="PRISE-like_Rossmann-fold"/>
</dbReference>
<dbReference type="PANTHER" id="PTHR32487:SF13">
    <property type="entry name" value="LOW QUALITY PROTEIN: IRIDOID SYNTHASE-LIKE"/>
    <property type="match status" value="1"/>
</dbReference>
<feature type="signal peptide" evidence="1">
    <location>
        <begin position="1"/>
        <end position="19"/>
    </location>
</feature>
<dbReference type="AlphaFoldDB" id="A0AAV1QPD2"/>
<evidence type="ECO:0000259" key="2">
    <source>
        <dbReference type="Pfam" id="PF22917"/>
    </source>
</evidence>
<sequence length="367" mass="41554">MVALIVGVTGMAGFSLAEALKKPTTPGRPWKVYGIARRPLPSWFPSSLIDRFISLDALDHADTASKLSPVAHEITHVFWVTLQLRESEEVNVSLNSTMLVNVLNALKSATPSRLKHVTLQTGTKQYMGPIFDPSLTGKLVHHEPPFKEDLDRLPYPNFYYALEDLLASYLPSITHSVHRSSLITGASSRSVHNLLTTLSVYATICRYQGLPFRYPGSKYTWEHFCDMSDARVLAEQHIWAAVTDGAKNQAFNCTNGDVFTWKSLWKVLCEVFDVEFVAFDEDEEFDLVKTMKDKGKVWDEIVQKYGLLETKMEDLACFEALNVILHFGFQHVCSMNKSREFGFLGHADTLKSIPMWMGRLREMKIIP</sequence>
<dbReference type="InterPro" id="IPR036291">
    <property type="entry name" value="NAD(P)-bd_dom_sf"/>
</dbReference>
<dbReference type="PANTHER" id="PTHR32487">
    <property type="entry name" value="3-OXO-DELTA(4,5)-STEROID 5-BETA-REDUCTASE"/>
    <property type="match status" value="1"/>
</dbReference>
<dbReference type="Proteomes" id="UP001314170">
    <property type="component" value="Unassembled WGS sequence"/>
</dbReference>
<evidence type="ECO:0000256" key="1">
    <source>
        <dbReference type="SAM" id="SignalP"/>
    </source>
</evidence>
<dbReference type="GO" id="GO:0006629">
    <property type="term" value="P:lipid metabolic process"/>
    <property type="evidence" value="ECO:0007669"/>
    <property type="project" value="UniProtKB-ARBA"/>
</dbReference>
<dbReference type="Gene3D" id="3.40.50.720">
    <property type="entry name" value="NAD(P)-binding Rossmann-like Domain"/>
    <property type="match status" value="1"/>
</dbReference>
<reference evidence="3 4" key="1">
    <citation type="submission" date="2024-01" db="EMBL/GenBank/DDBJ databases">
        <authorList>
            <person name="Waweru B."/>
        </authorList>
    </citation>
    <scope>NUCLEOTIDE SEQUENCE [LARGE SCALE GENOMIC DNA]</scope>
</reference>
<feature type="chain" id="PRO_5043841713" description="PRISE-like Rossmann-fold domain-containing protein" evidence="1">
    <location>
        <begin position="20"/>
        <end position="367"/>
    </location>
</feature>
<evidence type="ECO:0000313" key="4">
    <source>
        <dbReference type="Proteomes" id="UP001314170"/>
    </source>
</evidence>
<evidence type="ECO:0000313" key="3">
    <source>
        <dbReference type="EMBL" id="CAK7322604.1"/>
    </source>
</evidence>
<name>A0AAV1QPD2_9ROSI</name>
<gene>
    <name evidence="3" type="ORF">DCAF_LOCUS214</name>
</gene>
<keyword evidence="4" id="KW-1185">Reference proteome</keyword>
<dbReference type="SUPFAM" id="SSF51735">
    <property type="entry name" value="NAD(P)-binding Rossmann-fold domains"/>
    <property type="match status" value="1"/>
</dbReference>
<organism evidence="3 4">
    <name type="scientific">Dovyalis caffra</name>
    <dbReference type="NCBI Taxonomy" id="77055"/>
    <lineage>
        <taxon>Eukaryota</taxon>
        <taxon>Viridiplantae</taxon>
        <taxon>Streptophyta</taxon>
        <taxon>Embryophyta</taxon>
        <taxon>Tracheophyta</taxon>
        <taxon>Spermatophyta</taxon>
        <taxon>Magnoliopsida</taxon>
        <taxon>eudicotyledons</taxon>
        <taxon>Gunneridae</taxon>
        <taxon>Pentapetalae</taxon>
        <taxon>rosids</taxon>
        <taxon>fabids</taxon>
        <taxon>Malpighiales</taxon>
        <taxon>Salicaceae</taxon>
        <taxon>Flacourtieae</taxon>
        <taxon>Dovyalis</taxon>
    </lineage>
</organism>
<proteinExistence type="predicted"/>
<accession>A0AAV1QPD2</accession>
<protein>
    <recommendedName>
        <fullName evidence="2">PRISE-like Rossmann-fold domain-containing protein</fullName>
    </recommendedName>
</protein>
<dbReference type="Pfam" id="PF22917">
    <property type="entry name" value="PRISE"/>
    <property type="match status" value="1"/>
</dbReference>